<organism evidence="3">
    <name type="scientific">Lygus hesperus</name>
    <name type="common">Western plant bug</name>
    <dbReference type="NCBI Taxonomy" id="30085"/>
    <lineage>
        <taxon>Eukaryota</taxon>
        <taxon>Metazoa</taxon>
        <taxon>Ecdysozoa</taxon>
        <taxon>Arthropoda</taxon>
        <taxon>Hexapoda</taxon>
        <taxon>Insecta</taxon>
        <taxon>Pterygota</taxon>
        <taxon>Neoptera</taxon>
        <taxon>Paraneoptera</taxon>
        <taxon>Hemiptera</taxon>
        <taxon>Heteroptera</taxon>
        <taxon>Panheteroptera</taxon>
        <taxon>Cimicomorpha</taxon>
        <taxon>Miridae</taxon>
        <taxon>Mirini</taxon>
        <taxon>Lygus</taxon>
    </lineage>
</organism>
<feature type="domain" description="PDZ" evidence="2">
    <location>
        <begin position="122"/>
        <end position="204"/>
    </location>
</feature>
<dbReference type="PANTHER" id="PTHR46900">
    <property type="entry name" value="TYROSINE-PROTEIN PHOSPHATASE NON-RECEPTOR TYPE 13"/>
    <property type="match status" value="1"/>
</dbReference>
<reference evidence="3" key="1">
    <citation type="journal article" date="2014" name="PLoS ONE">
        <title>Transcriptome-Based Identification of ABC Transporters in the Western Tarnished Plant Bug Lygus hesperus.</title>
        <authorList>
            <person name="Hull J.J."/>
            <person name="Chaney K."/>
            <person name="Geib S.M."/>
            <person name="Fabrick J.A."/>
            <person name="Brent C.S."/>
            <person name="Walsh D."/>
            <person name="Lavine L.C."/>
        </authorList>
    </citation>
    <scope>NUCLEOTIDE SEQUENCE</scope>
</reference>
<dbReference type="PROSITE" id="PS50106">
    <property type="entry name" value="PDZ"/>
    <property type="match status" value="3"/>
</dbReference>
<dbReference type="Pfam" id="PF00595">
    <property type="entry name" value="PDZ"/>
    <property type="match status" value="3"/>
</dbReference>
<evidence type="ECO:0000313" key="4">
    <source>
        <dbReference type="EMBL" id="JAG20689.1"/>
    </source>
</evidence>
<dbReference type="EMBL" id="GBHO01000847">
    <property type="protein sequence ID" value="JAG42757.1"/>
    <property type="molecule type" value="Transcribed_RNA"/>
</dbReference>
<dbReference type="InterPro" id="IPR052074">
    <property type="entry name" value="NonRcpt_TyrProt_Phosphatase"/>
</dbReference>
<accession>A0A0A9XPF4</accession>
<dbReference type="InterPro" id="IPR036034">
    <property type="entry name" value="PDZ_sf"/>
</dbReference>
<evidence type="ECO:0000313" key="3">
    <source>
        <dbReference type="EMBL" id="JAG20688.1"/>
    </source>
</evidence>
<feature type="compositionally biased region" description="Low complexity" evidence="1">
    <location>
        <begin position="352"/>
        <end position="367"/>
    </location>
</feature>
<gene>
    <name evidence="3" type="primary">PTPN13_0</name>
    <name evidence="7" type="synonym">PTPN13</name>
    <name evidence="6" type="synonym">PTPN13_2</name>
    <name evidence="5" type="synonym">PTPN13_4</name>
    <name evidence="4" type="synonym">PTPN13_5</name>
    <name evidence="3" type="ORF">CM83_74927</name>
    <name evidence="4" type="ORF">CM83_74929</name>
    <name evidence="5" type="ORF">CM83_74931</name>
    <name evidence="6" type="ORF">CM83_74935</name>
    <name evidence="7" type="ORF">g.89861</name>
</gene>
<name>A0A0A9XPF4_LYGHE</name>
<dbReference type="EMBL" id="GBHO01022915">
    <property type="protein sequence ID" value="JAG20689.1"/>
    <property type="molecule type" value="Transcribed_RNA"/>
</dbReference>
<dbReference type="InterPro" id="IPR001478">
    <property type="entry name" value="PDZ"/>
</dbReference>
<dbReference type="SMART" id="SM00228">
    <property type="entry name" value="PDZ"/>
    <property type="match status" value="3"/>
</dbReference>
<evidence type="ECO:0000313" key="5">
    <source>
        <dbReference type="EMBL" id="JAG20690.1"/>
    </source>
</evidence>
<feature type="compositionally biased region" description="Polar residues" evidence="1">
    <location>
        <begin position="449"/>
        <end position="459"/>
    </location>
</feature>
<reference evidence="3" key="2">
    <citation type="submission" date="2014-07" db="EMBL/GenBank/DDBJ databases">
        <authorList>
            <person name="Hull J."/>
        </authorList>
    </citation>
    <scope>NUCLEOTIDE SEQUENCE</scope>
</reference>
<evidence type="ECO:0000256" key="1">
    <source>
        <dbReference type="SAM" id="MobiDB-lite"/>
    </source>
</evidence>
<sequence>MLCLRSANSFMQHHHYGIGSGGGGDMGSNLSKRRSQSSGNLTGKLPQDKYKLCGSLPNHLDLPADNNNETAATKPPATRVEDLGYGSERSPDDPEPPFPACPVHHAHFLKKYPFINGNSIFNVMVKKGSGGLGLSVAGGEPWPGLIRIKRLFPHQPASHSGLLSPGDILLAASGVPLLGLTNYEALEVLRSSPPEVKLTVCRPPEPVVPPVETVAPPPPPRDPPVPPLHDQYGEFEILMEKVNGSLGFTLRKEDQSVLGHYVRALVREPALSDPRIRPGDKIVAVNDVEMSNLTHEEAVAFLRQCGELVRLRLYRDPAQTPVPSHSPTHSHRTFKPILRKEAQDMLSELAVKKSQSPQESSGSSKGSSPRKRRLTRTPPPAERSDSLESTIEEARLAKVEQHHSMSEKKITQFSSNLTTQSSEEELVATGLSGNEPPPSEPVSMPPMSTLEQETDSGFSYRNPAYRSANQPISKSMTAHEIQDNGCSEQDIPNAVEGTKSLIKWKGVILCGEDGDRSEATISELAHSESMSSQQSQEVLDGPEYQVIIVELNRGWNSRLGFSLQSAEGGGSVISAIYSDSVASRDGRLRIGDRLINVNDDNIDGMETSDVIDLLRKIRGSISLTLLRKAKRSI</sequence>
<feature type="region of interest" description="Disordered" evidence="1">
    <location>
        <begin position="22"/>
        <end position="95"/>
    </location>
</feature>
<feature type="compositionally biased region" description="Polar residues" evidence="1">
    <location>
        <begin position="411"/>
        <end position="421"/>
    </location>
</feature>
<evidence type="ECO:0000313" key="6">
    <source>
        <dbReference type="EMBL" id="JAG42757.1"/>
    </source>
</evidence>
<reference evidence="7" key="3">
    <citation type="journal article" date="2016" name="Gigascience">
        <title>De novo construction of an expanded transcriptome assembly for the western tarnished plant bug, Lygus hesperus.</title>
        <authorList>
            <person name="Tassone E.E."/>
            <person name="Geib S.M."/>
            <person name="Hall B."/>
            <person name="Fabrick J.A."/>
            <person name="Brent C.S."/>
            <person name="Hull J.J."/>
        </authorList>
    </citation>
    <scope>NUCLEOTIDE SEQUENCE</scope>
</reference>
<dbReference type="Gene3D" id="2.30.42.10">
    <property type="match status" value="3"/>
</dbReference>
<proteinExistence type="predicted"/>
<feature type="compositionally biased region" description="Basic and acidic residues" evidence="1">
    <location>
        <begin position="382"/>
        <end position="410"/>
    </location>
</feature>
<protein>
    <submittedName>
        <fullName evidence="3">Tyrosine-protein phosphatase non-receptor type 13</fullName>
    </submittedName>
</protein>
<dbReference type="SUPFAM" id="SSF50156">
    <property type="entry name" value="PDZ domain-like"/>
    <property type="match status" value="3"/>
</dbReference>
<dbReference type="EMBL" id="GDHC01008389">
    <property type="protein sequence ID" value="JAQ10240.1"/>
    <property type="molecule type" value="Transcribed_RNA"/>
</dbReference>
<evidence type="ECO:0000313" key="7">
    <source>
        <dbReference type="EMBL" id="JAQ10240.1"/>
    </source>
</evidence>
<feature type="domain" description="PDZ" evidence="2">
    <location>
        <begin position="236"/>
        <end position="317"/>
    </location>
</feature>
<feature type="domain" description="PDZ" evidence="2">
    <location>
        <begin position="548"/>
        <end position="629"/>
    </location>
</feature>
<feature type="compositionally biased region" description="Pro residues" evidence="1">
    <location>
        <begin position="435"/>
        <end position="444"/>
    </location>
</feature>
<keyword evidence="3" id="KW-0675">Receptor</keyword>
<dbReference type="EMBL" id="GBHO01022916">
    <property type="protein sequence ID" value="JAG20688.1"/>
    <property type="molecule type" value="Transcribed_RNA"/>
</dbReference>
<dbReference type="PANTHER" id="PTHR46900:SF4">
    <property type="entry name" value="FERM AND PDZ DOMAIN CONTAINING 2"/>
    <property type="match status" value="1"/>
</dbReference>
<evidence type="ECO:0000259" key="2">
    <source>
        <dbReference type="PROSITE" id="PS50106"/>
    </source>
</evidence>
<dbReference type="AlphaFoldDB" id="A0A0A9XPF4"/>
<dbReference type="EMBL" id="GBHO01022914">
    <property type="protein sequence ID" value="JAG20690.1"/>
    <property type="molecule type" value="Transcribed_RNA"/>
</dbReference>
<feature type="region of interest" description="Disordered" evidence="1">
    <location>
        <begin position="348"/>
        <end position="461"/>
    </location>
</feature>